<evidence type="ECO:0000313" key="2">
    <source>
        <dbReference type="Proteomes" id="UP000034617"/>
    </source>
</evidence>
<evidence type="ECO:0000313" key="1">
    <source>
        <dbReference type="EMBL" id="KKT37323.1"/>
    </source>
</evidence>
<proteinExistence type="predicted"/>
<sequence>MPAVNPWGLRLVGGFAFFRTPDGKRVQITDTETGFLVTHLDKACPELECTDGMEFTVEGDIRYTAIKKEADIPF</sequence>
<comment type="caution">
    <text evidence="1">The sequence shown here is derived from an EMBL/GenBank/DDBJ whole genome shotgun (WGS) entry which is preliminary data.</text>
</comment>
<dbReference type="AlphaFoldDB" id="A0A0G1GST5"/>
<reference evidence="1 2" key="1">
    <citation type="journal article" date="2015" name="Nature">
        <title>rRNA introns, odd ribosomes, and small enigmatic genomes across a large radiation of phyla.</title>
        <authorList>
            <person name="Brown C.T."/>
            <person name="Hug L.A."/>
            <person name="Thomas B.C."/>
            <person name="Sharon I."/>
            <person name="Castelle C.J."/>
            <person name="Singh A."/>
            <person name="Wilkins M.J."/>
            <person name="Williams K.H."/>
            <person name="Banfield J.F."/>
        </authorList>
    </citation>
    <scope>NUCLEOTIDE SEQUENCE [LARGE SCALE GENOMIC DNA]</scope>
</reference>
<dbReference type="EMBL" id="LCHM01000028">
    <property type="protein sequence ID" value="KKT37323.1"/>
    <property type="molecule type" value="Genomic_DNA"/>
</dbReference>
<gene>
    <name evidence="1" type="ORF">UW22_C0028G0015</name>
</gene>
<protein>
    <submittedName>
        <fullName evidence="1">Uncharacterized protein</fullName>
    </submittedName>
</protein>
<organism evidence="1 2">
    <name type="scientific">Candidatus Gottesmanbacteria bacterium GW2011_GWB1_44_11c</name>
    <dbReference type="NCBI Taxonomy" id="1618447"/>
    <lineage>
        <taxon>Bacteria</taxon>
        <taxon>Candidatus Gottesmaniibacteriota</taxon>
    </lineage>
</organism>
<dbReference type="Proteomes" id="UP000034617">
    <property type="component" value="Unassembled WGS sequence"/>
</dbReference>
<name>A0A0G1GST5_9BACT</name>
<accession>A0A0G1GST5</accession>